<dbReference type="InterPro" id="IPR016181">
    <property type="entry name" value="Acyl_CoA_acyltransferase"/>
</dbReference>
<proteinExistence type="predicted"/>
<gene>
    <name evidence="1" type="ORF">EKN06_05150</name>
</gene>
<accession>A0A437H1X6</accession>
<dbReference type="RefSeq" id="WP_127611744.1">
    <property type="nucleotide sequence ID" value="NZ_RXOL01000001.1"/>
</dbReference>
<dbReference type="Proteomes" id="UP000283003">
    <property type="component" value="Unassembled WGS sequence"/>
</dbReference>
<sequence length="130" mass="14041">MFIRSENLFIRPAWPEDRAALSRIAVPTRHDPLRVGAIGYGLVITLPAVTGPAVSGPAVTGPFAYGAKLIGTALLHPLRRVWEAQVWLAPPWRHLGLFAESEDALAQLTTSLPSLSDRGAMPEMRPLIAA</sequence>
<reference evidence="1 2" key="1">
    <citation type="submission" date="2018-12" db="EMBL/GenBank/DDBJ databases">
        <title>Croceicoccus ponticola sp. nov., a lipolytic bacterium isolated from seawater.</title>
        <authorList>
            <person name="Yoon J.-H."/>
        </authorList>
    </citation>
    <scope>NUCLEOTIDE SEQUENCE [LARGE SCALE GENOMIC DNA]</scope>
    <source>
        <strain evidence="1 2">GM-16</strain>
    </source>
</reference>
<dbReference type="AlphaFoldDB" id="A0A437H1X6"/>
<protein>
    <recommendedName>
        <fullName evidence="3">GNAT family N-acetyltransferase</fullName>
    </recommendedName>
</protein>
<dbReference type="EMBL" id="RXOL01000001">
    <property type="protein sequence ID" value="RVQ69556.1"/>
    <property type="molecule type" value="Genomic_DNA"/>
</dbReference>
<name>A0A437H1X6_9SPHN</name>
<evidence type="ECO:0008006" key="3">
    <source>
        <dbReference type="Google" id="ProtNLM"/>
    </source>
</evidence>
<organism evidence="1 2">
    <name type="scientific">Croceicoccus ponticola</name>
    <dbReference type="NCBI Taxonomy" id="2217664"/>
    <lineage>
        <taxon>Bacteria</taxon>
        <taxon>Pseudomonadati</taxon>
        <taxon>Pseudomonadota</taxon>
        <taxon>Alphaproteobacteria</taxon>
        <taxon>Sphingomonadales</taxon>
        <taxon>Erythrobacteraceae</taxon>
        <taxon>Croceicoccus</taxon>
    </lineage>
</organism>
<keyword evidence="2" id="KW-1185">Reference proteome</keyword>
<dbReference type="OrthoDB" id="9804153at2"/>
<dbReference type="SUPFAM" id="SSF55729">
    <property type="entry name" value="Acyl-CoA N-acyltransferases (Nat)"/>
    <property type="match status" value="1"/>
</dbReference>
<evidence type="ECO:0000313" key="1">
    <source>
        <dbReference type="EMBL" id="RVQ69556.1"/>
    </source>
</evidence>
<evidence type="ECO:0000313" key="2">
    <source>
        <dbReference type="Proteomes" id="UP000283003"/>
    </source>
</evidence>
<comment type="caution">
    <text evidence="1">The sequence shown here is derived from an EMBL/GenBank/DDBJ whole genome shotgun (WGS) entry which is preliminary data.</text>
</comment>